<dbReference type="Pfam" id="PF13306">
    <property type="entry name" value="LRR_5"/>
    <property type="match status" value="14"/>
</dbReference>
<evidence type="ECO:0000313" key="1">
    <source>
        <dbReference type="EMBL" id="KAK8892635.1"/>
    </source>
</evidence>
<reference evidence="1 2" key="1">
    <citation type="submission" date="2024-04" db="EMBL/GenBank/DDBJ databases">
        <title>Tritrichomonas musculus Genome.</title>
        <authorList>
            <person name="Alves-Ferreira E."/>
            <person name="Grigg M."/>
            <person name="Lorenzi H."/>
            <person name="Galac M."/>
        </authorList>
    </citation>
    <scope>NUCLEOTIDE SEQUENCE [LARGE SCALE GENOMIC DNA]</scope>
    <source>
        <strain evidence="1 2">EAF2021</strain>
    </source>
</reference>
<gene>
    <name evidence="1" type="ORF">M9Y10_029874</name>
</gene>
<dbReference type="InterPro" id="IPR032675">
    <property type="entry name" value="LRR_dom_sf"/>
</dbReference>
<dbReference type="SUPFAM" id="SSF52058">
    <property type="entry name" value="L domain-like"/>
    <property type="match status" value="7"/>
</dbReference>
<accession>A0ABR2KNC4</accession>
<sequence length="2806" mass="322458">MLKRQKRNVPEIQPPEPKFIERVHNKHTSVSETDLKNTKKINKNLFKKMHSDYIYEINFTKDSQLRQICQDSFVSLNLYSITFPPSLSTIMPESFKGCHYLNDINFINADSNENKLEIYDNAFHDTIIQSITIPKNTKKIYSSCFPKSLKNIEFENGGPKLEKVGNNLFCQTQIESFKFPTNFEIFIYPKNIFLHCKKLKTLIFDSYLNKSEKYQIGKDDEIYEKEKRMRKKLKFNQNLIDTIGNNDDIFRSQDFAISYLISQTKIEKLEVYVSNLNYFYFFNTPKLTSITVSDGEDSRYVKIDGCLYTKDKKKLIVAERNLKNIKIDSSCQIISNYAFNIDSVEKVTFEKNSELKEISFFAFSESQLKSIVIPDSVDLIDYGAFYKCEKLETVNIPRSMNFIDFFTFSYTNLAKILIPNNVIKIAFGCFFHCCNLTSVSFEKDSNLIEIDDYAFSSTKINSISIPKSVKRIGNCCFLNCNNLETVTFGDDTNICQIGFQCFNGTKIIESKLNEIYQKVSYSQIYFIESFNKENITSVTMPTGITTIERNAFKGCINLKKVEIQKDSNITKIMDGAFSNCSSLTEFVVPKNIDYFGKECFQNCLKYEGHIAISNQRKTFVGLSAFEGSGLISFQSEGRSIIVGDCAFKNCKKLVEFQANVYFESILGTSAFENCSKLKKAFISPSVEKVSFGKCCFMNTAIQEFIIPENLKVIQQSTFKNCKHLNEVKFDEINSKIKFIKAEAFQSSGIQKILIPPQTLVIEEKSFSDCSNLSYFCFIRNSLFHKLCFSCFENCTNLKEITIPESLKIKIIDMNTFSGCSIESITLPHSIYQIHKHSFLNCTKLNSVTFLDEVKIDSFAFSGCSNLQTIKTNSLIKLEISFADDPFRLNEMFVIFKSNVTNKDTINSLFSNEKPTFKARQIINYKSSFILNDDYNINEPLVLNIFKTRDYIIAQHIKGGYYKNSKEAIYYVDNSIDSLSILKNTKLIEKSAFEFSNLKKIDFQVDCQLEKIKKFAFRNLQIEEISIPDSVTSIGNNAFYNCKLLKKVNITPQSHLKIIKSSAFEKCGIESFVFPSTLETIKDFAFFECFNLAKIDNYSEKIEFGYKSLARSGIENIEFPSNSFFDNSSFKECVKLKEIVFKENVNKVIFGPESFACSGLESLKIEKDFEVEIKENAFIFCRDLKQVILTGEKILCKENSFYYCSNLNEFSYVKRTENSEIKKDFYFKDIINRAKYSTVKKFSFNLVTVYLFTIEKQKLFLENDCFAIDDRLIDTALIDNVTPFKKLSKSKIQKLLKAPTDIKKNEIINVPSVVEKINLESFVPHIKQINWPDDCIVKDLGPSGFFSYYSLVEITIPKLVQQIPAHLFEHCHFMKILQFEEGSNLKEIGEFAFSDTSIEKVDLPSSVQIIKKSAFSFNVKLKEVKFNGEIIESEAFLQTGLIEFKLSNNTKIIESSAFQFCRCLKKFDIDIENSKLTEIGPCAFYETSITKINIPPGIKTIQKSVFNGCKFLKEVKISSKSELESIEEYSFSGNLSLEKINIPTSISKLSYKAFINTPSLNQIMNESNGNFIVNKNNDVYLKDQSLIFVPRNLTHFEVNKNCSVIHSGSFCGPNLETVSFQDETLIRIGESAFAHSTSLKKITFPKSIKKIGSDAFIDCQNLETVIFDSNCPLKRIPKSCFAFSGLKNVILPRFVEIIDHFSFFSCKNLKNIDLYETNVRFIGDSAFCDTSIEKVQFPPTIQFIENNSFEATKSLKIADFSSCSNVENCFYRGINKVPDFILENKKKRKKPIKIENSNSFQETPKKDNRATLINITTPRNNSPLIVRPSIGNVTPRNSYSRQSNTPIVPVVPTRKSFSKVSPRIKKSNTIDEPKQLRAKLNNVTCYVQESAFCNSSVSIFKFDLNEYRWFNFFNKCIQVKEYIINSNINLYLKKLAKERIHYYSLKDFYEYQISTKLKTLPHLIMRATVNECPFDHLLGSFYKVSQLKWEGQDVIPWKLYGPRKKKSIPKRLSPFNFMNTSNLIRITFTDDIEVKTIPKCCFSFTLLEEITIPKSVVTICRSAFQYSYGLRKVTFSPEIKLKEIENYAFFDCKNLNKISLPDSISVIPDFCFASSGLEEIKLPNSIVTIYAGAFHHCDNLKSVVLNEGLKEIGSISFSFCNSLVNIDLPNSLTTIRPGAFSNCSNLHNVNLTAQSNLAFIYEGAFDFTSIEVMKLNSTIQEICNIRNMPKLQKITFHDGKLLHYEQDKDWIVYKLVPTSPRLQSNMIKSIKLDDGDDEEEGINEGGPLYQLIKNQQQFKKIFFIPKNISCLKYSDELNICGDFSIKWTDKNYSKDYYVNSSQITQMKFLKNNVIIQDECFSYFNSIHTIEFSEDVNLLQLDAGVFNNCQNLHKIIIPNSCIRIYNEAFKDCKNLKTVLFGNVDKSYEKKSSLKDVGKRAFYNCSSLLNIILPPTVSRIGDSAFMNCTKLKRFEIGTLYLNNENKSHVHFDKENEKLEFIGKFAFKNCTSLVSFRIPHCCKELENSAFMNCTSLSKISDSNSQLKRINSRTFYNCSSLTSFHLYCNIDPFNEGFTIGYDSFMNCTSLKEFAIENDSNNADTLKEDNKYCDSVIKNNAFYNCKSLVTVKFLTGKLRKINIRAFMNCSSLKKIVTNSPFYKSIVNNDNSSFFGCPQDLTLVLFNENKKVRSLNISVEKSLKFTPVRLFKNHLSSLNKDLLSSIAKDDEIKKRKTHSTLLDSFDGPKCSIKNRYKEKELYPTPSPAQYRVSYQDYRRHITMHGLTNRFNNSSRNITEYNYTIITPRPPLNI</sequence>
<dbReference type="Gene3D" id="3.80.10.10">
    <property type="entry name" value="Ribonuclease Inhibitor"/>
    <property type="match status" value="14"/>
</dbReference>
<keyword evidence="2" id="KW-1185">Reference proteome</keyword>
<dbReference type="Proteomes" id="UP001470230">
    <property type="component" value="Unassembled WGS sequence"/>
</dbReference>
<evidence type="ECO:0000313" key="2">
    <source>
        <dbReference type="Proteomes" id="UP001470230"/>
    </source>
</evidence>
<proteinExistence type="predicted"/>
<dbReference type="EMBL" id="JAPFFF010000004">
    <property type="protein sequence ID" value="KAK8892635.1"/>
    <property type="molecule type" value="Genomic_DNA"/>
</dbReference>
<protein>
    <recommendedName>
        <fullName evidence="3">Surface antigen BspA-like</fullName>
    </recommendedName>
</protein>
<dbReference type="PANTHER" id="PTHR45661">
    <property type="entry name" value="SURFACE ANTIGEN"/>
    <property type="match status" value="1"/>
</dbReference>
<dbReference type="PANTHER" id="PTHR45661:SF3">
    <property type="entry name" value="IG-LIKE DOMAIN-CONTAINING PROTEIN"/>
    <property type="match status" value="1"/>
</dbReference>
<dbReference type="InterPro" id="IPR026906">
    <property type="entry name" value="LRR_5"/>
</dbReference>
<organism evidence="1 2">
    <name type="scientific">Tritrichomonas musculus</name>
    <dbReference type="NCBI Taxonomy" id="1915356"/>
    <lineage>
        <taxon>Eukaryota</taxon>
        <taxon>Metamonada</taxon>
        <taxon>Parabasalia</taxon>
        <taxon>Tritrichomonadida</taxon>
        <taxon>Tritrichomonadidae</taxon>
        <taxon>Tritrichomonas</taxon>
    </lineage>
</organism>
<name>A0ABR2KNC4_9EUKA</name>
<dbReference type="InterPro" id="IPR053139">
    <property type="entry name" value="Surface_bspA-like"/>
</dbReference>
<evidence type="ECO:0008006" key="3">
    <source>
        <dbReference type="Google" id="ProtNLM"/>
    </source>
</evidence>
<comment type="caution">
    <text evidence="1">The sequence shown here is derived from an EMBL/GenBank/DDBJ whole genome shotgun (WGS) entry which is preliminary data.</text>
</comment>